<proteinExistence type="predicted"/>
<dbReference type="AlphaFoldDB" id="A0A4Q9MCL5"/>
<dbReference type="EMBL" id="ML143483">
    <property type="protein sequence ID" value="TBU24277.1"/>
    <property type="molecule type" value="Genomic_DNA"/>
</dbReference>
<gene>
    <name evidence="1" type="ORF">BD311DRAFT_565142</name>
</gene>
<dbReference type="Proteomes" id="UP000292957">
    <property type="component" value="Unassembled WGS sequence"/>
</dbReference>
<organism evidence="1">
    <name type="scientific">Dichomitus squalens</name>
    <dbReference type="NCBI Taxonomy" id="114155"/>
    <lineage>
        <taxon>Eukaryota</taxon>
        <taxon>Fungi</taxon>
        <taxon>Dikarya</taxon>
        <taxon>Basidiomycota</taxon>
        <taxon>Agaricomycotina</taxon>
        <taxon>Agaricomycetes</taxon>
        <taxon>Polyporales</taxon>
        <taxon>Polyporaceae</taxon>
        <taxon>Dichomitus</taxon>
    </lineage>
</organism>
<sequence length="286" mass="31822">MYHISRSIGILTPISTRGTRGGVPYVTQHISIRRDDWLPRRVYYSTPQNPEAESDDYTDLQITADMAPDGTSPCVLTTPSWFTRAAGSPLRSSHASERAQDKTRFTVRTLRPELVTGDDLITLPPKSSNTLFAPDLSRELDAGLNLYFLGLATPNSRPGKEKRGFLYYSPPPDGHPPFAGELRFRLIPNEQSPGSIARGAEGEQSGSSLFESSSDYQLHPTYHWRLPLLAIAWNPIYDPLRTLLLRDGLVSEKVMKWAAGAGANNRIQRTSAIIHSFEQPFVWNAG</sequence>
<accession>A0A4Q9MCL5</accession>
<protein>
    <submittedName>
        <fullName evidence="1">Uncharacterized protein</fullName>
    </submittedName>
</protein>
<name>A0A4Q9MCL5_9APHY</name>
<dbReference type="OrthoDB" id="2839137at2759"/>
<reference evidence="1" key="1">
    <citation type="submission" date="2019-01" db="EMBL/GenBank/DDBJ databases">
        <title>Draft genome sequences of three monokaryotic isolates of the white-rot basidiomycete fungus Dichomitus squalens.</title>
        <authorList>
            <consortium name="DOE Joint Genome Institute"/>
            <person name="Lopez S.C."/>
            <person name="Andreopoulos B."/>
            <person name="Pangilinan J."/>
            <person name="Lipzen A."/>
            <person name="Riley R."/>
            <person name="Ahrendt S."/>
            <person name="Ng V."/>
            <person name="Barry K."/>
            <person name="Daum C."/>
            <person name="Grigoriev I.V."/>
            <person name="Hilden K.S."/>
            <person name="Makela M.R."/>
            <person name="de Vries R.P."/>
        </authorList>
    </citation>
    <scope>NUCLEOTIDE SEQUENCE [LARGE SCALE GENOMIC DNA]</scope>
    <source>
        <strain evidence="1">OM18370.1</strain>
    </source>
</reference>
<evidence type="ECO:0000313" key="1">
    <source>
        <dbReference type="EMBL" id="TBU24277.1"/>
    </source>
</evidence>